<dbReference type="InterPro" id="IPR038765">
    <property type="entry name" value="Papain-like_cys_pep_sf"/>
</dbReference>
<dbReference type="OrthoDB" id="6183432at2"/>
<organism evidence="2 3">
    <name type="scientific">Arenimonas caeni</name>
    <dbReference type="NCBI Taxonomy" id="2058085"/>
    <lineage>
        <taxon>Bacteria</taxon>
        <taxon>Pseudomonadati</taxon>
        <taxon>Pseudomonadota</taxon>
        <taxon>Gammaproteobacteria</taxon>
        <taxon>Lysobacterales</taxon>
        <taxon>Lysobacteraceae</taxon>
        <taxon>Arenimonas</taxon>
    </lineage>
</organism>
<dbReference type="AlphaFoldDB" id="A0A2P6MBT2"/>
<feature type="signal peptide" evidence="1">
    <location>
        <begin position="1"/>
        <end position="22"/>
    </location>
</feature>
<evidence type="ECO:0000313" key="2">
    <source>
        <dbReference type="EMBL" id="PRH83457.1"/>
    </source>
</evidence>
<evidence type="ECO:0008006" key="4">
    <source>
        <dbReference type="Google" id="ProtNLM"/>
    </source>
</evidence>
<dbReference type="Gene3D" id="3.90.1720.10">
    <property type="entry name" value="endopeptidase domain like (from Nostoc punctiforme)"/>
    <property type="match status" value="1"/>
</dbReference>
<gene>
    <name evidence="2" type="ORF">C6N40_02065</name>
</gene>
<reference evidence="2 3" key="1">
    <citation type="submission" date="2018-03" db="EMBL/GenBank/DDBJ databases">
        <title>Arenimonas caeni sp. nov., isolated from activated sludge.</title>
        <authorList>
            <person name="Liu H."/>
        </authorList>
    </citation>
    <scope>NUCLEOTIDE SEQUENCE [LARGE SCALE GENOMIC DNA]</scope>
    <source>
        <strain evidence="3">z29</strain>
    </source>
</reference>
<evidence type="ECO:0000256" key="1">
    <source>
        <dbReference type="SAM" id="SignalP"/>
    </source>
</evidence>
<comment type="caution">
    <text evidence="2">The sequence shown here is derived from an EMBL/GenBank/DDBJ whole genome shotgun (WGS) entry which is preliminary data.</text>
</comment>
<protein>
    <recommendedName>
        <fullName evidence="4">Permuted papain-like amidase YaeF/Yiix C92 family enzyme</fullName>
    </recommendedName>
</protein>
<dbReference type="SUPFAM" id="SSF54001">
    <property type="entry name" value="Cysteine proteinases"/>
    <property type="match status" value="1"/>
</dbReference>
<dbReference type="EMBL" id="PVLF01000002">
    <property type="protein sequence ID" value="PRH83457.1"/>
    <property type="molecule type" value="Genomic_DNA"/>
</dbReference>
<dbReference type="RefSeq" id="WP_106989336.1">
    <property type="nucleotide sequence ID" value="NZ_KZ679084.1"/>
</dbReference>
<keyword evidence="3" id="KW-1185">Reference proteome</keyword>
<accession>A0A2P6MBT2</accession>
<sequence length="215" mass="23114">MRLTRLAAAALLAITIAGPAATRVPSGAPAGTQALLEVMPLARFEAGLRDADLVFRRGNGLWSGYFAGVSGGEGYFSHVGVLVREADGWHVVHTEADDRTGIGGVRSDRLGDFLAEARGVAVVRPQLSEAQLAAAVRLAAEPRWRDIPFDASFRLDDGGAAMYCTEWVQALVLAATGEDIARPRSRFGSREIISVDDLRLSARVEPVFEHRLDPH</sequence>
<evidence type="ECO:0000313" key="3">
    <source>
        <dbReference type="Proteomes" id="UP000241736"/>
    </source>
</evidence>
<feature type="chain" id="PRO_5015162433" description="Permuted papain-like amidase YaeF/Yiix C92 family enzyme" evidence="1">
    <location>
        <begin position="23"/>
        <end position="215"/>
    </location>
</feature>
<name>A0A2P6MBT2_9GAMM</name>
<keyword evidence="1" id="KW-0732">Signal</keyword>
<proteinExistence type="predicted"/>
<dbReference type="Proteomes" id="UP000241736">
    <property type="component" value="Unassembled WGS sequence"/>
</dbReference>